<protein>
    <recommendedName>
        <fullName evidence="9">Importin N-terminal domain-containing protein</fullName>
    </recommendedName>
</protein>
<dbReference type="AlphaFoldDB" id="A0ABD3NET4"/>
<comment type="caution">
    <text evidence="7">The sequence shown here is derived from an EMBL/GenBank/DDBJ whole genome shotgun (WGS) entry which is preliminary data.</text>
</comment>
<comment type="subcellular location">
    <subcellularLocation>
        <location evidence="1">Cytoplasm</location>
    </subcellularLocation>
</comment>
<evidence type="ECO:0000313" key="7">
    <source>
        <dbReference type="EMBL" id="KAL3774418.1"/>
    </source>
</evidence>
<evidence type="ECO:0000256" key="4">
    <source>
        <dbReference type="ARBA" id="ARBA00022737"/>
    </source>
</evidence>
<evidence type="ECO:0008006" key="9">
    <source>
        <dbReference type="Google" id="ProtNLM"/>
    </source>
</evidence>
<evidence type="ECO:0000313" key="8">
    <source>
        <dbReference type="Proteomes" id="UP001530400"/>
    </source>
</evidence>
<keyword evidence="3" id="KW-0963">Cytoplasm</keyword>
<dbReference type="GO" id="GO:0005737">
    <property type="term" value="C:cytoplasm"/>
    <property type="evidence" value="ECO:0007669"/>
    <property type="project" value="UniProtKB-SubCell"/>
</dbReference>
<proteinExistence type="predicted"/>
<dbReference type="InterPro" id="IPR011989">
    <property type="entry name" value="ARM-like"/>
</dbReference>
<evidence type="ECO:0000256" key="5">
    <source>
        <dbReference type="ARBA" id="ARBA00022927"/>
    </source>
</evidence>
<evidence type="ECO:0000256" key="6">
    <source>
        <dbReference type="SAM" id="MobiDB-lite"/>
    </source>
</evidence>
<dbReference type="Pfam" id="PF13513">
    <property type="entry name" value="HEAT_EZ"/>
    <property type="match status" value="1"/>
</dbReference>
<dbReference type="EMBL" id="JALLPJ020001195">
    <property type="protein sequence ID" value="KAL3774418.1"/>
    <property type="molecule type" value="Genomic_DNA"/>
</dbReference>
<dbReference type="Proteomes" id="UP001530400">
    <property type="component" value="Unassembled WGS sequence"/>
</dbReference>
<dbReference type="SUPFAM" id="SSF48371">
    <property type="entry name" value="ARM repeat"/>
    <property type="match status" value="1"/>
</dbReference>
<feature type="region of interest" description="Disordered" evidence="6">
    <location>
        <begin position="329"/>
        <end position="351"/>
    </location>
</feature>
<dbReference type="Gene3D" id="1.25.10.10">
    <property type="entry name" value="Leucine-rich Repeat Variant"/>
    <property type="match status" value="1"/>
</dbReference>
<accession>A0ABD3NET4</accession>
<evidence type="ECO:0000256" key="3">
    <source>
        <dbReference type="ARBA" id="ARBA00022490"/>
    </source>
</evidence>
<organism evidence="7 8">
    <name type="scientific">Cyclotella atomus</name>
    <dbReference type="NCBI Taxonomy" id="382360"/>
    <lineage>
        <taxon>Eukaryota</taxon>
        <taxon>Sar</taxon>
        <taxon>Stramenopiles</taxon>
        <taxon>Ochrophyta</taxon>
        <taxon>Bacillariophyta</taxon>
        <taxon>Coscinodiscophyceae</taxon>
        <taxon>Thalassiosirophycidae</taxon>
        <taxon>Stephanodiscales</taxon>
        <taxon>Stephanodiscaceae</taxon>
        <taxon>Cyclotella</taxon>
    </lineage>
</organism>
<name>A0ABD3NET4_9STRA</name>
<sequence length="923" mass="100033">MACASPELVPIEDLRAWRDGDTEMFTRCCGWMEHHANNNNNGNNNESAIRLWNTLRQMAGLSLKNALVTPPLPFTTQHALNNKHLLPKRMTLSPEAAAEIKTSLLRCITDTESGVRNAASTAIARCCTIAAGVDEMKAFSVAQWGELVAGSSFNDLTPALLGMLSNPNETLRKEALACLNCLVGPMPGSLVSRMNDYLAGLSGLSSDPSPAVRALVCQGIVSLLNKRSEYVKPYIASIAEFMLRATSDADETVALEACEFWLTFASLDEADDGMMECVVGLFPRLLPILLKGMVYPLEKIEELMEVNALDEDGGVDRVQDLAPVFHKSRVKGTADDDESESDEDDDFDDDNEWTLRKCSAASLDALAGLYGAAYTLPPLLPALQEGLGHNDQWVREASILALGAISEGCHEDLAQHLPQIHPFLLSQLSSPDSLPQLRCISAWTIGRYSSWVVDQMNDDKGDKTLVAKVAEALVGRILDRNKKVQVAACSSLGVFVESAGELMIPYLEPVYRALAEATKVYRTRSLMVLFDTLGVMADFIGASTGEGHIPSLYVPALLQLWNNMACNNPFERALLPLMECLGSITVACGMNFQPWALEAFDNSMSMIEACNLVIVHEEELAVDDELADPIICSVDLMDGLVEGLGGNFVALVHGSAKFGPTFSNVLVGLSEHELPGVRMSLFALLGDLARNAPSLIEEGLPKLLLGAISSIDPMHPAMCNNAIWAIGEICVRCGDNSGPLNPHAAKLVQQLIPFLMGNSIDLDGITVETHGIAENAATAMGRLACVNPNFVAPDVGRFLHGWCTAMTRISDSNERRDAFQGFVSSLRANPQSIQTAGADLSDTISTILFAVLSWHIPQNDMSADLLHGAYGFQPFPDAYSELLNSLRLLLHDIKSSVGQSLWQQVEGQMPANVKRLMSEVYGI</sequence>
<dbReference type="PANTHER" id="PTHR10527">
    <property type="entry name" value="IMPORTIN BETA"/>
    <property type="match status" value="1"/>
</dbReference>
<keyword evidence="5" id="KW-0653">Protein transport</keyword>
<reference evidence="7 8" key="1">
    <citation type="submission" date="2024-10" db="EMBL/GenBank/DDBJ databases">
        <title>Updated reference genomes for cyclostephanoid diatoms.</title>
        <authorList>
            <person name="Roberts W.R."/>
            <person name="Alverson A.J."/>
        </authorList>
    </citation>
    <scope>NUCLEOTIDE SEQUENCE [LARGE SCALE GENOMIC DNA]</scope>
    <source>
        <strain evidence="7 8">AJA010-31</strain>
    </source>
</reference>
<evidence type="ECO:0000256" key="1">
    <source>
        <dbReference type="ARBA" id="ARBA00004496"/>
    </source>
</evidence>
<dbReference type="InterPro" id="IPR016024">
    <property type="entry name" value="ARM-type_fold"/>
</dbReference>
<keyword evidence="4" id="KW-0677">Repeat</keyword>
<keyword evidence="8" id="KW-1185">Reference proteome</keyword>
<evidence type="ECO:0000256" key="2">
    <source>
        <dbReference type="ARBA" id="ARBA00022448"/>
    </source>
</evidence>
<dbReference type="InterPro" id="IPR040122">
    <property type="entry name" value="Importin_beta"/>
</dbReference>
<feature type="compositionally biased region" description="Acidic residues" evidence="6">
    <location>
        <begin position="335"/>
        <end position="351"/>
    </location>
</feature>
<gene>
    <name evidence="7" type="ORF">ACHAWO_008816</name>
</gene>
<keyword evidence="2" id="KW-0813">Transport</keyword>
<dbReference type="GO" id="GO:0015031">
    <property type="term" value="P:protein transport"/>
    <property type="evidence" value="ECO:0007669"/>
    <property type="project" value="UniProtKB-KW"/>
</dbReference>